<dbReference type="InterPro" id="IPR045005">
    <property type="entry name" value="BPM1-6"/>
</dbReference>
<dbReference type="PANTHER" id="PTHR26379">
    <property type="entry name" value="BTB/POZ AND MATH DOMAIN-CONTAINING PROTEIN 1"/>
    <property type="match status" value="1"/>
</dbReference>
<dbReference type="CDD" id="cd00121">
    <property type="entry name" value="MATH"/>
    <property type="match status" value="1"/>
</dbReference>
<dbReference type="Proteomes" id="UP001153555">
    <property type="component" value="Unassembled WGS sequence"/>
</dbReference>
<reference evidence="5" key="1">
    <citation type="submission" date="2019-12" db="EMBL/GenBank/DDBJ databases">
        <authorList>
            <person name="Scholes J."/>
        </authorList>
    </citation>
    <scope>NUCLEOTIDE SEQUENCE</scope>
</reference>
<feature type="region of interest" description="Disordered" evidence="2">
    <location>
        <begin position="283"/>
        <end position="308"/>
    </location>
</feature>
<evidence type="ECO:0000313" key="5">
    <source>
        <dbReference type="EMBL" id="CAA0832065.1"/>
    </source>
</evidence>
<dbReference type="InterPro" id="IPR011333">
    <property type="entry name" value="SKP1/BTB/POZ_sf"/>
</dbReference>
<name>A0A9N7NK86_STRHE</name>
<feature type="transmembrane region" description="Helical" evidence="3">
    <location>
        <begin position="14"/>
        <end position="37"/>
    </location>
</feature>
<evidence type="ECO:0000259" key="4">
    <source>
        <dbReference type="PROSITE" id="PS50097"/>
    </source>
</evidence>
<dbReference type="PROSITE" id="PS50097">
    <property type="entry name" value="BTB"/>
    <property type="match status" value="1"/>
</dbReference>
<keyword evidence="3" id="KW-0472">Membrane</keyword>
<feature type="transmembrane region" description="Helical" evidence="3">
    <location>
        <begin position="98"/>
        <end position="115"/>
    </location>
</feature>
<evidence type="ECO:0000256" key="3">
    <source>
        <dbReference type="SAM" id="Phobius"/>
    </source>
</evidence>
<dbReference type="Gene3D" id="3.30.710.10">
    <property type="entry name" value="Potassium Channel Kv1.1, Chain A"/>
    <property type="match status" value="1"/>
</dbReference>
<dbReference type="InterPro" id="IPR002083">
    <property type="entry name" value="MATH/TRAF_dom"/>
</dbReference>
<protein>
    <submittedName>
        <fullName evidence="5">BTB/POZ and MATH domain-containing protein 2</fullName>
    </submittedName>
</protein>
<dbReference type="Pfam" id="PF00651">
    <property type="entry name" value="BTB"/>
    <property type="match status" value="1"/>
</dbReference>
<evidence type="ECO:0000256" key="2">
    <source>
        <dbReference type="SAM" id="MobiDB-lite"/>
    </source>
</evidence>
<keyword evidence="3" id="KW-0812">Transmembrane</keyword>
<dbReference type="SUPFAM" id="SSF54695">
    <property type="entry name" value="POZ domain"/>
    <property type="match status" value="1"/>
</dbReference>
<feature type="non-terminal residue" evidence="5">
    <location>
        <position position="1"/>
    </location>
</feature>
<keyword evidence="3" id="KW-1133">Transmembrane helix</keyword>
<dbReference type="GO" id="GO:0016567">
    <property type="term" value="P:protein ubiquitination"/>
    <property type="evidence" value="ECO:0007669"/>
    <property type="project" value="InterPro"/>
</dbReference>
<dbReference type="SMART" id="SM00225">
    <property type="entry name" value="BTB"/>
    <property type="match status" value="1"/>
</dbReference>
<dbReference type="InterPro" id="IPR008974">
    <property type="entry name" value="TRAF-like"/>
</dbReference>
<dbReference type="PANTHER" id="PTHR26379:SF187">
    <property type="entry name" value="OS07G0655300 PROTEIN"/>
    <property type="match status" value="1"/>
</dbReference>
<dbReference type="InterPro" id="IPR000210">
    <property type="entry name" value="BTB/POZ_dom"/>
</dbReference>
<proteinExistence type="predicted"/>
<feature type="domain" description="BTB" evidence="4">
    <location>
        <begin position="210"/>
        <end position="270"/>
    </location>
</feature>
<dbReference type="AlphaFoldDB" id="A0A9N7NK86"/>
<sequence length="393" mass="45700">VINDDLYQQTIKMWLYYICVNFLIFPIIVWTHFVNLLRLERCFGLMKLGLGVYNKKIDLSFLVARFKHSNQSPRLTKPNQFLELVENNIGPVKHLQRFMGFICYIYFFIHLFFVPSNRKNFEVFLLFFFFEKIEILYKSAQKRTNVGYKRFFKRSALETSDYLKDDCLQVRCCVGVVKSRTEGPKTYSIPVPPSDIGQHFGQLLESGKGTDVNFEVDGETFSAHKLVLAARSPVFRAQLYGPMKDQNTQCIKIEDVEPPVFKVLHKTLRNPLVYDLEMGKTPIRPTKKKAAQSEPAKKRKATESSSRQALLDDDLSDQFGAPFPIYSRKEGETYSRLSQKEVVRPKAVDWNLLNDLGILEDVMKYLKVLNLTEYAKMEEPSYRGLMLEFFSSF</sequence>
<dbReference type="Gene3D" id="2.60.210.10">
    <property type="entry name" value="Apoptosis, Tumor Necrosis Factor Receptor Associated Protein 2, Chain A"/>
    <property type="match status" value="1"/>
</dbReference>
<gene>
    <name evidence="5" type="ORF">SHERM_27372</name>
</gene>
<evidence type="ECO:0000313" key="6">
    <source>
        <dbReference type="Proteomes" id="UP001153555"/>
    </source>
</evidence>
<evidence type="ECO:0000256" key="1">
    <source>
        <dbReference type="ARBA" id="ARBA00004906"/>
    </source>
</evidence>
<dbReference type="OrthoDB" id="6359816at2759"/>
<dbReference type="EMBL" id="CACSLK010027833">
    <property type="protein sequence ID" value="CAA0832065.1"/>
    <property type="molecule type" value="Genomic_DNA"/>
</dbReference>
<comment type="pathway">
    <text evidence="1">Protein modification; protein ubiquitination.</text>
</comment>
<feature type="non-terminal residue" evidence="5">
    <location>
        <position position="393"/>
    </location>
</feature>
<keyword evidence="6" id="KW-1185">Reference proteome</keyword>
<accession>A0A9N7NK86</accession>
<dbReference type="SUPFAM" id="SSF49599">
    <property type="entry name" value="TRAF domain-like"/>
    <property type="match status" value="1"/>
</dbReference>
<organism evidence="5 6">
    <name type="scientific">Striga hermonthica</name>
    <name type="common">Purple witchweed</name>
    <name type="synonym">Buchnera hermonthica</name>
    <dbReference type="NCBI Taxonomy" id="68872"/>
    <lineage>
        <taxon>Eukaryota</taxon>
        <taxon>Viridiplantae</taxon>
        <taxon>Streptophyta</taxon>
        <taxon>Embryophyta</taxon>
        <taxon>Tracheophyta</taxon>
        <taxon>Spermatophyta</taxon>
        <taxon>Magnoliopsida</taxon>
        <taxon>eudicotyledons</taxon>
        <taxon>Gunneridae</taxon>
        <taxon>Pentapetalae</taxon>
        <taxon>asterids</taxon>
        <taxon>lamiids</taxon>
        <taxon>Lamiales</taxon>
        <taxon>Orobanchaceae</taxon>
        <taxon>Buchnereae</taxon>
        <taxon>Striga</taxon>
    </lineage>
</organism>
<comment type="caution">
    <text evidence="5">The sequence shown here is derived from an EMBL/GenBank/DDBJ whole genome shotgun (WGS) entry which is preliminary data.</text>
</comment>